<reference evidence="3" key="1">
    <citation type="submission" date="2020-05" db="EMBL/GenBank/DDBJ databases">
        <title>Complete genome sequence of Bradyrhizobium diazoefficiens XF2 isolated from soybean nodule.</title>
        <authorList>
            <person name="Noda R."/>
            <person name="Kakizaki K."/>
            <person name="Minamisawa K."/>
        </authorList>
    </citation>
    <scope>NUCLEOTIDE SEQUENCE</scope>
    <source>
        <strain evidence="3">XF2</strain>
    </source>
</reference>
<protein>
    <recommendedName>
        <fullName evidence="4">Phage tail collar domain-containing protein</fullName>
    </recommendedName>
</protein>
<evidence type="ECO:0000256" key="1">
    <source>
        <dbReference type="SAM" id="MobiDB-lite"/>
    </source>
</evidence>
<evidence type="ECO:0008006" key="4">
    <source>
        <dbReference type="Google" id="ProtNLM"/>
    </source>
</evidence>
<evidence type="ECO:0000256" key="2">
    <source>
        <dbReference type="SAM" id="SignalP"/>
    </source>
</evidence>
<feature type="signal peptide" evidence="2">
    <location>
        <begin position="1"/>
        <end position="22"/>
    </location>
</feature>
<organism evidence="3">
    <name type="scientific">Bradyrhizobium diazoefficiens</name>
    <dbReference type="NCBI Taxonomy" id="1355477"/>
    <lineage>
        <taxon>Bacteria</taxon>
        <taxon>Pseudomonadati</taxon>
        <taxon>Pseudomonadota</taxon>
        <taxon>Alphaproteobacteria</taxon>
        <taxon>Hyphomicrobiales</taxon>
        <taxon>Nitrobacteraceae</taxon>
        <taxon>Bradyrhizobium</taxon>
    </lineage>
</organism>
<evidence type="ECO:0000313" key="3">
    <source>
        <dbReference type="EMBL" id="BCE31547.1"/>
    </source>
</evidence>
<sequence length="865" mass="86373">MKLQRLFGAIGAVILSASVALAAEQSSYVAPGSGPMSMATFVTNYLNPALRALAACHNGASAPANGPSGAPMSYQFWCDTTTNPSVVKMYDGASWVAIGSLNISTHAWLPYLTGGTSGGVPYFSSSGIMGSSALLAQYGFVVGGGAGGAPGTIAACTDDQVAFGRTSNSPLCRTVTGDITFASGVAAIGANKVTNAMLRTSGALAVVGRSANSPGNVADIQAMASSDGVLRESGGSIGFGTVATGGIADNAVTNAKLATMAANTAKCNATAGSAVPTDCNASTMRSNIGVVIGTNVEAWDSDLDCLAALSTSGIIGRTGAGTCATRTITAPAAGITISNGDGVSGNPTLALANDLAALEGLSSTGIARRTGTDTWSVGSVVTVAEGGTNCISASGACLDNITGFASTGLIARTAAGTYAARTVAGTTNEVCVTNGDGVFGNPTLGICAGWLSTAHTWSATQTFATPIITGLADVQGAIKYSTQTAPSQITADQNNYNPSSVICGSTTTLLISSDAARNITGLAGGVAGCEMVLINNGSFAITLKEQSASSTAANRFNTGGDIALTSNAGVTLRYDGAASRWRMTALASSGGGSGTVTQVVCGAGLTGGTITTSGTCAVDSSPYIGMVDWVAYTRVPANYLKADGTAVSRTTYSALFAKLVYASTVTITIASPAVVTWNSHGLSACDPVKFYTSGALPTGITAGTAGTGGTVYYVQASGLTTNTFKVSTSCGGSDVNTSGSQSGTHTAVNAAWGDGDNSTTFNLPDLRGEFVRNWDNGRGVDSNRGFGLDQLDAMQGHIHTPSWGGNRMYTPDTNNGTAAASGGASWGAITATIGGPATDGTNGTPRTAAETRPRNNTLMAIIRYQ</sequence>
<keyword evidence="2" id="KW-0732">Signal</keyword>
<feature type="chain" id="PRO_5032768232" description="Phage tail collar domain-containing protein" evidence="2">
    <location>
        <begin position="23"/>
        <end position="865"/>
    </location>
</feature>
<dbReference type="AlphaFoldDB" id="A0A809XVG6"/>
<proteinExistence type="predicted"/>
<dbReference type="SUPFAM" id="SSF88874">
    <property type="entry name" value="Receptor-binding domain of short tail fibre protein gp12"/>
    <property type="match status" value="1"/>
</dbReference>
<gene>
    <name evidence="3" type="ORF">XF2B_53160</name>
</gene>
<dbReference type="Gene3D" id="3.90.1340.10">
    <property type="entry name" value="Phage tail collar domain"/>
    <property type="match status" value="1"/>
</dbReference>
<dbReference type="InterPro" id="IPR037053">
    <property type="entry name" value="Phage_tail_collar_dom_sf"/>
</dbReference>
<name>A0A809XVG6_9BRAD</name>
<feature type="region of interest" description="Disordered" evidence="1">
    <location>
        <begin position="834"/>
        <end position="856"/>
    </location>
</feature>
<accession>A0A809XVG6</accession>
<dbReference type="EMBL" id="AP023092">
    <property type="protein sequence ID" value="BCE31547.1"/>
    <property type="molecule type" value="Genomic_DNA"/>
</dbReference>